<gene>
    <name evidence="1" type="ORF">C8N28_2195</name>
</gene>
<dbReference type="RefSeq" id="WP_132224700.1">
    <property type="nucleotide sequence ID" value="NZ_SMGO01000002.1"/>
</dbReference>
<dbReference type="Proteomes" id="UP000294616">
    <property type="component" value="Unassembled WGS sequence"/>
</dbReference>
<evidence type="ECO:0000313" key="1">
    <source>
        <dbReference type="EMBL" id="TCK83593.1"/>
    </source>
</evidence>
<sequence length="334" mass="37752">MIQFKPEGIYCPQADVYIDPWLPVNKAIITHGHSDHARPGHKEYLCHTLSKEILKLRLGQDISVQTLAYNEAISINGVKISLHPAGHIIGSAQVRLEYRGEVWVISGDYKVLNDGVSAPFEAVKCNSFVTESTFGLPIYDFDPFEKIYADMNNWWQNNSKDGFNSVIIGYSLGKAQNILQHLQASDTRIYLHGAVANINDALRLSGFDFKGERLGEAFDRKKLNGDIIIAPMSVIGSPWLRKFLPYRIAVCSGWMTLRGARRRYGVDKGFVLSDHCDFKQLNYAIKETGAENIYVTHGYQSIYAKWLRESYGLNAIEIKTMFEPNPLEEIEEGL</sequence>
<organism evidence="1 2">
    <name type="scientific">Albibacterium bauzanense</name>
    <dbReference type="NCBI Taxonomy" id="653929"/>
    <lineage>
        <taxon>Bacteria</taxon>
        <taxon>Pseudomonadati</taxon>
        <taxon>Bacteroidota</taxon>
        <taxon>Sphingobacteriia</taxon>
        <taxon>Sphingobacteriales</taxon>
        <taxon>Sphingobacteriaceae</taxon>
        <taxon>Albibacterium</taxon>
    </lineage>
</organism>
<dbReference type="SUPFAM" id="SSF56281">
    <property type="entry name" value="Metallo-hydrolase/oxidoreductase"/>
    <property type="match status" value="1"/>
</dbReference>
<name>A0A4R1M1U0_9SPHI</name>
<proteinExistence type="predicted"/>
<comment type="caution">
    <text evidence="1">The sequence shown here is derived from an EMBL/GenBank/DDBJ whole genome shotgun (WGS) entry which is preliminary data.</text>
</comment>
<evidence type="ECO:0000313" key="2">
    <source>
        <dbReference type="Proteomes" id="UP000294616"/>
    </source>
</evidence>
<dbReference type="InterPro" id="IPR036866">
    <property type="entry name" value="RibonucZ/Hydroxyglut_hydro"/>
</dbReference>
<dbReference type="Gene3D" id="3.60.15.10">
    <property type="entry name" value="Ribonuclease Z/Hydroxyacylglutathione hydrolase-like"/>
    <property type="match status" value="1"/>
</dbReference>
<dbReference type="AlphaFoldDB" id="A0A4R1M1U0"/>
<dbReference type="InterPro" id="IPR026360">
    <property type="entry name" value="Xnuc_lig_assoc"/>
</dbReference>
<dbReference type="InterPro" id="IPR050698">
    <property type="entry name" value="MBL"/>
</dbReference>
<dbReference type="NCBIfam" id="TIGR04122">
    <property type="entry name" value="Xnuc_lig_assoc"/>
    <property type="match status" value="1"/>
</dbReference>
<dbReference type="GO" id="GO:0004521">
    <property type="term" value="F:RNA endonuclease activity"/>
    <property type="evidence" value="ECO:0007669"/>
    <property type="project" value="TreeGrafter"/>
</dbReference>
<accession>A0A4R1M1U0</accession>
<dbReference type="PANTHER" id="PTHR11203:SF49">
    <property type="entry name" value="BLL1145 PROTEIN"/>
    <property type="match status" value="1"/>
</dbReference>
<keyword evidence="2" id="KW-1185">Reference proteome</keyword>
<dbReference type="PANTHER" id="PTHR11203">
    <property type="entry name" value="CLEAVAGE AND POLYADENYLATION SPECIFICITY FACTOR FAMILY MEMBER"/>
    <property type="match status" value="1"/>
</dbReference>
<dbReference type="OrthoDB" id="9803916at2"/>
<reference evidence="1 2" key="1">
    <citation type="submission" date="2019-03" db="EMBL/GenBank/DDBJ databases">
        <title>Genomic Encyclopedia of Archaeal and Bacterial Type Strains, Phase II (KMG-II): from individual species to whole genera.</title>
        <authorList>
            <person name="Goeker M."/>
        </authorList>
    </citation>
    <scope>NUCLEOTIDE SEQUENCE [LARGE SCALE GENOMIC DNA]</scope>
    <source>
        <strain evidence="1 2">DSM 22554</strain>
    </source>
</reference>
<protein>
    <submittedName>
        <fullName evidence="1">Putative mRNA 3-end processing factor</fullName>
    </submittedName>
</protein>
<dbReference type="EMBL" id="SMGO01000002">
    <property type="protein sequence ID" value="TCK83593.1"/>
    <property type="molecule type" value="Genomic_DNA"/>
</dbReference>